<protein>
    <submittedName>
        <fullName evidence="2">Predicted protein</fullName>
    </submittedName>
</protein>
<keyword evidence="1" id="KW-0732">Signal</keyword>
<evidence type="ECO:0000313" key="2">
    <source>
        <dbReference type="EMBL" id="EEY14124.1"/>
    </source>
</evidence>
<dbReference type="GeneID" id="9528658"/>
<evidence type="ECO:0000256" key="1">
    <source>
        <dbReference type="SAM" id="SignalP"/>
    </source>
</evidence>
<gene>
    <name evidence="2" type="ORF">VDBG_00231</name>
</gene>
<dbReference type="AlphaFoldDB" id="C9S976"/>
<dbReference type="RefSeq" id="XP_003008550.1">
    <property type="nucleotide sequence ID" value="XM_003008504.1"/>
</dbReference>
<dbReference type="OrthoDB" id="10460215at2759"/>
<feature type="signal peptide" evidence="1">
    <location>
        <begin position="1"/>
        <end position="21"/>
    </location>
</feature>
<evidence type="ECO:0000313" key="3">
    <source>
        <dbReference type="Proteomes" id="UP000008698"/>
    </source>
</evidence>
<accession>C9S976</accession>
<name>C9S976_VERA1</name>
<dbReference type="HOGENOM" id="CLU_1653481_0_0_1"/>
<feature type="chain" id="PRO_5003002070" evidence="1">
    <location>
        <begin position="22"/>
        <end position="160"/>
    </location>
</feature>
<dbReference type="KEGG" id="val:VDBG_00231"/>
<sequence>MSGALWMLLWAFWRFWWCASATGLMVHRHRGLQCPGWLAGGGQPRLLELSSRCRLVPDDPAGDPSTCRAGDGLLGVLRWQCQTTRAEAYQSSGGSTTAWLMACSCHAVVAVFNNQSTPAQHSACTASSRVVGGEVASGNTEFGDCHRDWLGRPSRTTLAC</sequence>
<reference evidence="3" key="1">
    <citation type="journal article" date="2011" name="PLoS Pathog.">
        <title>Comparative genomics yields insights into niche adaptation of plant vascular wilt pathogens.</title>
        <authorList>
            <person name="Klosterman S.J."/>
            <person name="Subbarao K.V."/>
            <person name="Kang S."/>
            <person name="Veronese P."/>
            <person name="Gold S.E."/>
            <person name="Thomma B.P.H.J."/>
            <person name="Chen Z."/>
            <person name="Henrissat B."/>
            <person name="Lee Y.-H."/>
            <person name="Park J."/>
            <person name="Garcia-Pedrajas M.D."/>
            <person name="Barbara D.J."/>
            <person name="Anchieta A."/>
            <person name="de Jonge R."/>
            <person name="Santhanam P."/>
            <person name="Maruthachalam K."/>
            <person name="Atallah Z."/>
            <person name="Amyotte S.G."/>
            <person name="Paz Z."/>
            <person name="Inderbitzin P."/>
            <person name="Hayes R.J."/>
            <person name="Heiman D.I."/>
            <person name="Young S."/>
            <person name="Zeng Q."/>
            <person name="Engels R."/>
            <person name="Galagan J."/>
            <person name="Cuomo C.A."/>
            <person name="Dobinson K.F."/>
            <person name="Ma L.-J."/>
        </authorList>
    </citation>
    <scope>NUCLEOTIDE SEQUENCE [LARGE SCALE GENOMIC DNA]</scope>
    <source>
        <strain evidence="3">VaMs.102 / ATCC MYA-4576 / FGSC 10136</strain>
    </source>
</reference>
<keyword evidence="3" id="KW-1185">Reference proteome</keyword>
<dbReference type="Proteomes" id="UP000008698">
    <property type="component" value="Unassembled WGS sequence"/>
</dbReference>
<organism evidence="3">
    <name type="scientific">Verticillium alfalfae (strain VaMs.102 / ATCC MYA-4576 / FGSC 10136)</name>
    <name type="common">Verticillium wilt of alfalfa</name>
    <name type="synonym">Verticillium albo-atrum</name>
    <dbReference type="NCBI Taxonomy" id="526221"/>
    <lineage>
        <taxon>Eukaryota</taxon>
        <taxon>Fungi</taxon>
        <taxon>Dikarya</taxon>
        <taxon>Ascomycota</taxon>
        <taxon>Pezizomycotina</taxon>
        <taxon>Sordariomycetes</taxon>
        <taxon>Hypocreomycetidae</taxon>
        <taxon>Glomerellales</taxon>
        <taxon>Plectosphaerellaceae</taxon>
        <taxon>Verticillium</taxon>
    </lineage>
</organism>
<dbReference type="EMBL" id="DS985214">
    <property type="protein sequence ID" value="EEY14124.1"/>
    <property type="molecule type" value="Genomic_DNA"/>
</dbReference>
<proteinExistence type="predicted"/>